<gene>
    <name evidence="8" type="ORF">GCM10009547_42740</name>
</gene>
<proteinExistence type="inferred from homology"/>
<dbReference type="InterPro" id="IPR042177">
    <property type="entry name" value="Cell/Rod_1"/>
</dbReference>
<evidence type="ECO:0000256" key="3">
    <source>
        <dbReference type="ARBA" id="ARBA00022960"/>
    </source>
</evidence>
<evidence type="ECO:0000256" key="5">
    <source>
        <dbReference type="SAM" id="Coils"/>
    </source>
</evidence>
<evidence type="ECO:0000256" key="6">
    <source>
        <dbReference type="SAM" id="SignalP"/>
    </source>
</evidence>
<dbReference type="Gene3D" id="2.40.10.350">
    <property type="entry name" value="Rod shape-determining protein MreC, domain 2"/>
    <property type="match status" value="1"/>
</dbReference>
<evidence type="ECO:0000256" key="2">
    <source>
        <dbReference type="ARBA" id="ARBA00013855"/>
    </source>
</evidence>
<evidence type="ECO:0000256" key="1">
    <source>
        <dbReference type="ARBA" id="ARBA00009369"/>
    </source>
</evidence>
<comment type="similarity">
    <text evidence="1">Belongs to the MreC family.</text>
</comment>
<keyword evidence="5" id="KW-0175">Coiled coil</keyword>
<accession>A0ABN1H9P9</accession>
<dbReference type="EMBL" id="BAAAHE010000046">
    <property type="protein sequence ID" value="GAA0634180.1"/>
    <property type="molecule type" value="Genomic_DNA"/>
</dbReference>
<dbReference type="InterPro" id="IPR007221">
    <property type="entry name" value="MreC"/>
</dbReference>
<dbReference type="Proteomes" id="UP001500957">
    <property type="component" value="Unassembled WGS sequence"/>
</dbReference>
<evidence type="ECO:0000256" key="4">
    <source>
        <dbReference type="ARBA" id="ARBA00032089"/>
    </source>
</evidence>
<feature type="chain" id="PRO_5045982883" description="Cell shape-determining protein MreC" evidence="6">
    <location>
        <begin position="30"/>
        <end position="283"/>
    </location>
</feature>
<evidence type="ECO:0000313" key="9">
    <source>
        <dbReference type="Proteomes" id="UP001500957"/>
    </source>
</evidence>
<feature type="coiled-coil region" evidence="5">
    <location>
        <begin position="71"/>
        <end position="98"/>
    </location>
</feature>
<dbReference type="PANTHER" id="PTHR34138">
    <property type="entry name" value="CELL SHAPE-DETERMINING PROTEIN MREC"/>
    <property type="match status" value="1"/>
</dbReference>
<reference evidence="8 9" key="1">
    <citation type="journal article" date="2019" name="Int. J. Syst. Evol. Microbiol.">
        <title>The Global Catalogue of Microorganisms (GCM) 10K type strain sequencing project: providing services to taxonomists for standard genome sequencing and annotation.</title>
        <authorList>
            <consortium name="The Broad Institute Genomics Platform"/>
            <consortium name="The Broad Institute Genome Sequencing Center for Infectious Disease"/>
            <person name="Wu L."/>
            <person name="Ma J."/>
        </authorList>
    </citation>
    <scope>NUCLEOTIDE SEQUENCE [LARGE SCALE GENOMIC DNA]</scope>
    <source>
        <strain evidence="8 9">JCM 10671</strain>
    </source>
</reference>
<dbReference type="Pfam" id="PF04085">
    <property type="entry name" value="MreC"/>
    <property type="match status" value="1"/>
</dbReference>
<evidence type="ECO:0000313" key="8">
    <source>
        <dbReference type="EMBL" id="GAA0634180.1"/>
    </source>
</evidence>
<dbReference type="InterPro" id="IPR055342">
    <property type="entry name" value="MreC_beta-barrel_core"/>
</dbReference>
<sequence length="283" mass="28581">MVRDTAATRVTLGALLVGAFALASIDAQAGDGSSPLHPVRSAAATVLSPLQAAATTVTDPVVRVAGAFGGANADARRIEELSAQNVALQAQLRDALARGTYADRSEALADIAAATGTNLTTGHVIALNAIDGYSWTVVIDRGSTHGVVVDSAVLNASGLAGRVLSVTEKTSTVLLLADPIVTVGVRVTDTGQIGSLDGTGGDLLRLRLFNPNARLAVGQDVRTFGSPGGAPYPAGIPIGEIVDIQGAGGPAPVAFVRPYAELSALDVVGIVTVPQPTAPQEKR</sequence>
<organism evidence="8 9">
    <name type="scientific">Sporichthya brevicatena</name>
    <dbReference type="NCBI Taxonomy" id="171442"/>
    <lineage>
        <taxon>Bacteria</taxon>
        <taxon>Bacillati</taxon>
        <taxon>Actinomycetota</taxon>
        <taxon>Actinomycetes</taxon>
        <taxon>Sporichthyales</taxon>
        <taxon>Sporichthyaceae</taxon>
        <taxon>Sporichthya</taxon>
    </lineage>
</organism>
<feature type="signal peptide" evidence="6">
    <location>
        <begin position="1"/>
        <end position="29"/>
    </location>
</feature>
<dbReference type="RefSeq" id="WP_344608611.1">
    <property type="nucleotide sequence ID" value="NZ_BAAAHE010000046.1"/>
</dbReference>
<comment type="caution">
    <text evidence="8">The sequence shown here is derived from an EMBL/GenBank/DDBJ whole genome shotgun (WGS) entry which is preliminary data.</text>
</comment>
<evidence type="ECO:0000259" key="7">
    <source>
        <dbReference type="Pfam" id="PF04085"/>
    </source>
</evidence>
<feature type="domain" description="Rod shape-determining protein MreC beta-barrel core" evidence="7">
    <location>
        <begin position="129"/>
        <end position="271"/>
    </location>
</feature>
<dbReference type="PANTHER" id="PTHR34138:SF1">
    <property type="entry name" value="CELL SHAPE-DETERMINING PROTEIN MREC"/>
    <property type="match status" value="1"/>
</dbReference>
<dbReference type="Gene3D" id="2.40.10.340">
    <property type="entry name" value="Rod shape-determining protein MreC, domain 1"/>
    <property type="match status" value="1"/>
</dbReference>
<name>A0ABN1H9P9_9ACTN</name>
<keyword evidence="6" id="KW-0732">Signal</keyword>
<dbReference type="InterPro" id="IPR042175">
    <property type="entry name" value="Cell/Rod_MreC_2"/>
</dbReference>
<keyword evidence="9" id="KW-1185">Reference proteome</keyword>
<keyword evidence="3" id="KW-0133">Cell shape</keyword>
<protein>
    <recommendedName>
        <fullName evidence="2">Cell shape-determining protein MreC</fullName>
    </recommendedName>
    <alternativeName>
        <fullName evidence="4">Cell shape protein MreC</fullName>
    </alternativeName>
</protein>